<proteinExistence type="predicted"/>
<sequence>WLKLPFADMNNGGLRYGSGLIMDGKYKIKVHINPFVQNQGLIEGICVRVRGKFCRNQNGIPFVSVDNIQDVILVPNRPILTTVELSILGHMTP</sequence>
<evidence type="ECO:0008006" key="3">
    <source>
        <dbReference type="Google" id="ProtNLM"/>
    </source>
</evidence>
<organism evidence="1 2">
    <name type="scientific">Cotesia glomerata</name>
    <name type="common">Lepidopteran parasitic wasp</name>
    <name type="synonym">Apanteles glomeratus</name>
    <dbReference type="NCBI Taxonomy" id="32391"/>
    <lineage>
        <taxon>Eukaryota</taxon>
        <taxon>Metazoa</taxon>
        <taxon>Ecdysozoa</taxon>
        <taxon>Arthropoda</taxon>
        <taxon>Hexapoda</taxon>
        <taxon>Insecta</taxon>
        <taxon>Pterygota</taxon>
        <taxon>Neoptera</taxon>
        <taxon>Endopterygota</taxon>
        <taxon>Hymenoptera</taxon>
        <taxon>Apocrita</taxon>
        <taxon>Ichneumonoidea</taxon>
        <taxon>Braconidae</taxon>
        <taxon>Microgastrinae</taxon>
        <taxon>Cotesia</taxon>
    </lineage>
</organism>
<comment type="caution">
    <text evidence="1">The sequence shown here is derived from an EMBL/GenBank/DDBJ whole genome shotgun (WGS) entry which is preliminary data.</text>
</comment>
<reference evidence="1 2" key="1">
    <citation type="journal article" date="2021" name="J. Hered.">
        <title>A chromosome-level genome assembly of the parasitoid wasp, Cotesia glomerata (Hymenoptera: Braconidae).</title>
        <authorList>
            <person name="Pinto B.J."/>
            <person name="Weis J.J."/>
            <person name="Gamble T."/>
            <person name="Ode P.J."/>
            <person name="Paul R."/>
            <person name="Zaspel J.M."/>
        </authorList>
    </citation>
    <scope>NUCLEOTIDE SEQUENCE [LARGE SCALE GENOMIC DNA]</scope>
    <source>
        <strain evidence="1">CgM1</strain>
    </source>
</reference>
<dbReference type="Proteomes" id="UP000826195">
    <property type="component" value="Unassembled WGS sequence"/>
</dbReference>
<keyword evidence="2" id="KW-1185">Reference proteome</keyword>
<feature type="non-terminal residue" evidence="1">
    <location>
        <position position="1"/>
    </location>
</feature>
<dbReference type="AlphaFoldDB" id="A0AAV7IIZ0"/>
<gene>
    <name evidence="1" type="ORF">KQX54_000496</name>
</gene>
<dbReference type="EMBL" id="JAHXZJ010001641">
    <property type="protein sequence ID" value="KAH0551089.1"/>
    <property type="molecule type" value="Genomic_DNA"/>
</dbReference>
<protein>
    <recommendedName>
        <fullName evidence="3">PilZ domain-containing protein</fullName>
    </recommendedName>
</protein>
<accession>A0AAV7IIZ0</accession>
<evidence type="ECO:0000313" key="2">
    <source>
        <dbReference type="Proteomes" id="UP000826195"/>
    </source>
</evidence>
<evidence type="ECO:0000313" key="1">
    <source>
        <dbReference type="EMBL" id="KAH0551089.1"/>
    </source>
</evidence>
<name>A0AAV7IIZ0_COTGL</name>